<feature type="region of interest" description="Disordered" evidence="5">
    <location>
        <begin position="33"/>
        <end position="157"/>
    </location>
</feature>
<evidence type="ECO:0008006" key="11">
    <source>
        <dbReference type="Google" id="ProtNLM"/>
    </source>
</evidence>
<dbReference type="CDD" id="cd16539">
    <property type="entry name" value="RING-HC_RNF113A_B"/>
    <property type="match status" value="1"/>
</dbReference>
<feature type="non-terminal residue" evidence="9">
    <location>
        <position position="1"/>
    </location>
</feature>
<feature type="domain" description="RING-type" evidence="6">
    <location>
        <begin position="249"/>
        <end position="287"/>
    </location>
</feature>
<sequence>FYEILRNFYRRFFGFSIYKFLLRIRIMFKKIKRRNRSDTAKESTVRQASSSSSSDGSSDNHSENESSVTTKRKLPDRGIMAQCSKPDNRRRHRLRPDDSGSEEEADSAAATAAAASTVEKPRDHGATASRLYTTDAVNPDSAAETSGTSGGGGDLMRRALRGPVRAPANLRVTVRWDYQPDICKDYKETGYCTFGDSCKFLHDRSDYKHGWQLEREYNEGTYGQDDNTDYTIRDGSDAEEDSDGLPFRCFICRDSFTAPVVTKCGHYFCEKCALERFRKTARCFVCNTDTKGVFNPAKELIKKLNLVKSAAAAQQEGFSEEEHADD</sequence>
<dbReference type="InterPro" id="IPR013083">
    <property type="entry name" value="Znf_RING/FYVE/PHD"/>
</dbReference>
<dbReference type="PROSITE" id="PS50089">
    <property type="entry name" value="ZF_RING_2"/>
    <property type="match status" value="1"/>
</dbReference>
<dbReference type="InterPro" id="IPR000571">
    <property type="entry name" value="Znf_CCCH"/>
</dbReference>
<dbReference type="Pfam" id="PF13920">
    <property type="entry name" value="zf-C3HC4_3"/>
    <property type="match status" value="1"/>
</dbReference>
<gene>
    <name evidence="9" type="ORF">BOX15_Mlig003315g1</name>
    <name evidence="8" type="ORF">BOX15_Mlig003315g2</name>
</gene>
<evidence type="ECO:0000259" key="7">
    <source>
        <dbReference type="PROSITE" id="PS50103"/>
    </source>
</evidence>
<evidence type="ECO:0000256" key="3">
    <source>
        <dbReference type="ARBA" id="ARBA00022833"/>
    </source>
</evidence>
<evidence type="ECO:0000256" key="4">
    <source>
        <dbReference type="PROSITE-ProRule" id="PRU00723"/>
    </source>
</evidence>
<dbReference type="Proteomes" id="UP000215902">
    <property type="component" value="Unassembled WGS sequence"/>
</dbReference>
<feature type="zinc finger region" description="C3H1-type" evidence="4">
    <location>
        <begin position="177"/>
        <end position="205"/>
    </location>
</feature>
<keyword evidence="10" id="KW-1185">Reference proteome</keyword>
<dbReference type="InterPro" id="IPR039971">
    <property type="entry name" value="CWC24-like"/>
</dbReference>
<dbReference type="PROSITE" id="PS50103">
    <property type="entry name" value="ZF_C3H1"/>
    <property type="match status" value="1"/>
</dbReference>
<dbReference type="SMART" id="SM00356">
    <property type="entry name" value="ZnF_C3H1"/>
    <property type="match status" value="1"/>
</dbReference>
<reference evidence="9 10" key="1">
    <citation type="submission" date="2017-06" db="EMBL/GenBank/DDBJ databases">
        <title>A platform for efficient transgenesis in Macrostomum lignano, a flatworm model organism for stem cell research.</title>
        <authorList>
            <person name="Berezikov E."/>
        </authorList>
    </citation>
    <scope>NUCLEOTIDE SEQUENCE [LARGE SCALE GENOMIC DNA]</scope>
    <source>
        <strain evidence="9">DV1</strain>
        <tissue evidence="9">Whole organism</tissue>
    </source>
</reference>
<keyword evidence="1 4" id="KW-0479">Metal-binding</keyword>
<dbReference type="FunFam" id="3.30.40.10:FF:000045">
    <property type="entry name" value="RING finger protein 113A"/>
    <property type="match status" value="1"/>
</dbReference>
<comment type="caution">
    <text evidence="9">The sequence shown here is derived from an EMBL/GenBank/DDBJ whole genome shotgun (WGS) entry which is preliminary data.</text>
</comment>
<dbReference type="GO" id="GO:0008270">
    <property type="term" value="F:zinc ion binding"/>
    <property type="evidence" value="ECO:0007669"/>
    <property type="project" value="UniProtKB-KW"/>
</dbReference>
<dbReference type="Gene3D" id="3.30.40.10">
    <property type="entry name" value="Zinc/RING finger domain, C3HC4 (zinc finger)"/>
    <property type="match status" value="1"/>
</dbReference>
<evidence type="ECO:0000256" key="2">
    <source>
        <dbReference type="ARBA" id="ARBA00022771"/>
    </source>
</evidence>
<keyword evidence="2 4" id="KW-0863">Zinc-finger</keyword>
<accession>A0A267GL97</accession>
<dbReference type="InterPro" id="IPR036855">
    <property type="entry name" value="Znf_CCCH_sf"/>
</dbReference>
<evidence type="ECO:0000313" key="8">
    <source>
        <dbReference type="EMBL" id="PAA54701.1"/>
    </source>
</evidence>
<proteinExistence type="predicted"/>
<keyword evidence="3 4" id="KW-0862">Zinc</keyword>
<organism evidence="9 10">
    <name type="scientific">Macrostomum lignano</name>
    <dbReference type="NCBI Taxonomy" id="282301"/>
    <lineage>
        <taxon>Eukaryota</taxon>
        <taxon>Metazoa</taxon>
        <taxon>Spiralia</taxon>
        <taxon>Lophotrochozoa</taxon>
        <taxon>Platyhelminthes</taxon>
        <taxon>Rhabditophora</taxon>
        <taxon>Macrostomorpha</taxon>
        <taxon>Macrostomida</taxon>
        <taxon>Macrostomidae</taxon>
        <taxon>Macrostomum</taxon>
    </lineage>
</organism>
<name>A0A267GL97_9PLAT</name>
<protein>
    <recommendedName>
        <fullName evidence="11">RING finger protein 113A</fullName>
    </recommendedName>
</protein>
<dbReference type="PANTHER" id="PTHR12930">
    <property type="entry name" value="ZINC FINGER PROTEIN 183"/>
    <property type="match status" value="1"/>
</dbReference>
<dbReference type="InterPro" id="IPR017907">
    <property type="entry name" value="Znf_RING_CS"/>
</dbReference>
<feature type="compositionally biased region" description="Low complexity" evidence="5">
    <location>
        <begin position="107"/>
        <end position="116"/>
    </location>
</feature>
<evidence type="ECO:0000313" key="10">
    <source>
        <dbReference type="Proteomes" id="UP000215902"/>
    </source>
</evidence>
<dbReference type="SUPFAM" id="SSF90229">
    <property type="entry name" value="CCCH zinc finger"/>
    <property type="match status" value="1"/>
</dbReference>
<feature type="domain" description="C3H1-type" evidence="7">
    <location>
        <begin position="177"/>
        <end position="205"/>
    </location>
</feature>
<dbReference type="GO" id="GO:0005684">
    <property type="term" value="C:U2-type spliceosomal complex"/>
    <property type="evidence" value="ECO:0007669"/>
    <property type="project" value="TreeGrafter"/>
</dbReference>
<dbReference type="SMART" id="SM00184">
    <property type="entry name" value="RING"/>
    <property type="match status" value="1"/>
</dbReference>
<evidence type="ECO:0000259" key="6">
    <source>
        <dbReference type="PROSITE" id="PS50089"/>
    </source>
</evidence>
<dbReference type="PROSITE" id="PS00518">
    <property type="entry name" value="ZF_RING_1"/>
    <property type="match status" value="1"/>
</dbReference>
<dbReference type="STRING" id="282301.A0A267GL97"/>
<dbReference type="AlphaFoldDB" id="A0A267GL97"/>
<dbReference type="InterPro" id="IPR001841">
    <property type="entry name" value="Znf_RING"/>
</dbReference>
<dbReference type="GO" id="GO:0034247">
    <property type="term" value="P:snoRNA splicing"/>
    <property type="evidence" value="ECO:0007669"/>
    <property type="project" value="TreeGrafter"/>
</dbReference>
<dbReference type="Gene3D" id="4.10.1000.10">
    <property type="entry name" value="Zinc finger, CCCH-type"/>
    <property type="match status" value="1"/>
</dbReference>
<dbReference type="Pfam" id="PF00642">
    <property type="entry name" value="zf-CCCH"/>
    <property type="match status" value="1"/>
</dbReference>
<dbReference type="EMBL" id="NIVC01000264">
    <property type="protein sequence ID" value="PAA86791.1"/>
    <property type="molecule type" value="Genomic_DNA"/>
</dbReference>
<evidence type="ECO:0000256" key="1">
    <source>
        <dbReference type="ARBA" id="ARBA00022723"/>
    </source>
</evidence>
<dbReference type="EMBL" id="NIVC01002870">
    <property type="protein sequence ID" value="PAA54701.1"/>
    <property type="molecule type" value="Genomic_DNA"/>
</dbReference>
<evidence type="ECO:0000256" key="5">
    <source>
        <dbReference type="SAM" id="MobiDB-lite"/>
    </source>
</evidence>
<dbReference type="PANTHER" id="PTHR12930:SF0">
    <property type="entry name" value="RING FINGER PROTEIN 113B"/>
    <property type="match status" value="1"/>
</dbReference>
<evidence type="ECO:0000313" key="9">
    <source>
        <dbReference type="EMBL" id="PAA86791.1"/>
    </source>
</evidence>
<dbReference type="OrthoDB" id="25761at2759"/>
<dbReference type="SUPFAM" id="SSF57850">
    <property type="entry name" value="RING/U-box"/>
    <property type="match status" value="1"/>
</dbReference>